<evidence type="ECO:0000313" key="2">
    <source>
        <dbReference type="EMBL" id="MFD2694103.1"/>
    </source>
</evidence>
<dbReference type="EMBL" id="JBHUMQ010000026">
    <property type="protein sequence ID" value="MFD2694103.1"/>
    <property type="molecule type" value="Genomic_DNA"/>
</dbReference>
<dbReference type="EC" id="2.4.-.-" evidence="2"/>
<feature type="domain" description="Polysaccharide pyruvyl transferase" evidence="1">
    <location>
        <begin position="69"/>
        <end position="211"/>
    </location>
</feature>
<evidence type="ECO:0000259" key="1">
    <source>
        <dbReference type="Pfam" id="PF04230"/>
    </source>
</evidence>
<dbReference type="RefSeq" id="WP_253057664.1">
    <property type="nucleotide sequence ID" value="NZ_JAMXWM010000001.1"/>
</dbReference>
<comment type="caution">
    <text evidence="2">The sequence shown here is derived from an EMBL/GenBank/DDBJ whole genome shotgun (WGS) entry which is preliminary data.</text>
</comment>
<dbReference type="GO" id="GO:0016757">
    <property type="term" value="F:glycosyltransferase activity"/>
    <property type="evidence" value="ECO:0007669"/>
    <property type="project" value="UniProtKB-KW"/>
</dbReference>
<keyword evidence="2" id="KW-0808">Transferase</keyword>
<keyword evidence="3" id="KW-1185">Reference proteome</keyword>
<evidence type="ECO:0000313" key="3">
    <source>
        <dbReference type="Proteomes" id="UP001597399"/>
    </source>
</evidence>
<name>A0ABW5S3V2_9BACL</name>
<organism evidence="2 3">
    <name type="scientific">Sporolactobacillus shoreicorticis</name>
    <dbReference type="NCBI Taxonomy" id="1923877"/>
    <lineage>
        <taxon>Bacteria</taxon>
        <taxon>Bacillati</taxon>
        <taxon>Bacillota</taxon>
        <taxon>Bacilli</taxon>
        <taxon>Bacillales</taxon>
        <taxon>Sporolactobacillaceae</taxon>
        <taxon>Sporolactobacillus</taxon>
    </lineage>
</organism>
<proteinExistence type="predicted"/>
<reference evidence="3" key="1">
    <citation type="journal article" date="2019" name="Int. J. Syst. Evol. Microbiol.">
        <title>The Global Catalogue of Microorganisms (GCM) 10K type strain sequencing project: providing services to taxonomists for standard genome sequencing and annotation.</title>
        <authorList>
            <consortium name="The Broad Institute Genomics Platform"/>
            <consortium name="The Broad Institute Genome Sequencing Center for Infectious Disease"/>
            <person name="Wu L."/>
            <person name="Ma J."/>
        </authorList>
    </citation>
    <scope>NUCLEOTIDE SEQUENCE [LARGE SCALE GENOMIC DNA]</scope>
    <source>
        <strain evidence="3">TISTR 2466</strain>
    </source>
</reference>
<sequence length="280" mass="32391">MKELKVFYAKIDNMGDLLNELIIEKVFGYKVKCSNRYTCETTGIGSGLNMFFPEKAEMAYFPKNLLQRTYAKLNSPLQVWSTGFIKYPKKEDNICMRRENNIASVRGELTKKRLEKILNKNLKIPTGDGGLLASCLLEGKIEKKYNIGIIPHFRERNELRFKQLQLKYENSTLIDLTEDPMDVVKKISECEHILSSSLHGLIVADSFNIPNKRIVYSDKPLGDGYKYDDYYSAFNISVEPYNINNDKYPSINNIIDDYKVNKKDVDLKKEDLITSFTKFL</sequence>
<protein>
    <submittedName>
        <fullName evidence="2">Polysaccharide pyruvyl transferase family protein</fullName>
        <ecNumber evidence="2">2.4.-.-</ecNumber>
    </submittedName>
</protein>
<dbReference type="Pfam" id="PF04230">
    <property type="entry name" value="PS_pyruv_trans"/>
    <property type="match status" value="1"/>
</dbReference>
<dbReference type="Proteomes" id="UP001597399">
    <property type="component" value="Unassembled WGS sequence"/>
</dbReference>
<gene>
    <name evidence="2" type="ORF">ACFSUE_10760</name>
</gene>
<accession>A0ABW5S3V2</accession>
<keyword evidence="2" id="KW-0328">Glycosyltransferase</keyword>
<dbReference type="InterPro" id="IPR007345">
    <property type="entry name" value="Polysacch_pyruvyl_Trfase"/>
</dbReference>